<accession>A0AAN8P6B0</accession>
<comment type="function">
    <text evidence="1">Negative regulator of epidermal growth factor receptor (EGFR) signaling.</text>
</comment>
<evidence type="ECO:0000256" key="8">
    <source>
        <dbReference type="SAM" id="MobiDB-lite"/>
    </source>
</evidence>
<evidence type="ECO:0000256" key="7">
    <source>
        <dbReference type="PROSITE-ProRule" id="PRU00091"/>
    </source>
</evidence>
<evidence type="ECO:0000256" key="6">
    <source>
        <dbReference type="ARBA" id="ARBA00022833"/>
    </source>
</evidence>
<dbReference type="GO" id="GO:0031901">
    <property type="term" value="C:early endosome membrane"/>
    <property type="evidence" value="ECO:0007669"/>
    <property type="project" value="TreeGrafter"/>
</dbReference>
<organism evidence="10 11">
    <name type="scientific">Polyplax serrata</name>
    <name type="common">Common mouse louse</name>
    <dbReference type="NCBI Taxonomy" id="468196"/>
    <lineage>
        <taxon>Eukaryota</taxon>
        <taxon>Metazoa</taxon>
        <taxon>Ecdysozoa</taxon>
        <taxon>Arthropoda</taxon>
        <taxon>Hexapoda</taxon>
        <taxon>Insecta</taxon>
        <taxon>Pterygota</taxon>
        <taxon>Neoptera</taxon>
        <taxon>Paraneoptera</taxon>
        <taxon>Psocodea</taxon>
        <taxon>Troctomorpha</taxon>
        <taxon>Phthiraptera</taxon>
        <taxon>Anoplura</taxon>
        <taxon>Polyplacidae</taxon>
        <taxon>Polyplax</taxon>
    </lineage>
</organism>
<dbReference type="Gene3D" id="3.30.40.10">
    <property type="entry name" value="Zinc/RING finger domain, C3HC4 (zinc finger)"/>
    <property type="match status" value="1"/>
</dbReference>
<feature type="domain" description="FYVE-type" evidence="9">
    <location>
        <begin position="979"/>
        <end position="1035"/>
    </location>
</feature>
<name>A0AAN8P6B0_POLSC</name>
<dbReference type="InterPro" id="IPR051118">
    <property type="entry name" value="LST-2"/>
</dbReference>
<dbReference type="SMART" id="SM00064">
    <property type="entry name" value="FYVE"/>
    <property type="match status" value="1"/>
</dbReference>
<evidence type="ECO:0000256" key="4">
    <source>
        <dbReference type="ARBA" id="ARBA00022723"/>
    </source>
</evidence>
<reference evidence="10 11" key="1">
    <citation type="submission" date="2023-10" db="EMBL/GenBank/DDBJ databases">
        <title>Genomes of two closely related lineages of the louse Polyplax serrata with different host specificities.</title>
        <authorList>
            <person name="Martinu J."/>
            <person name="Tarabai H."/>
            <person name="Stefka J."/>
            <person name="Hypsa V."/>
        </authorList>
    </citation>
    <scope>NUCLEOTIDE SEQUENCE [LARGE SCALE GENOMIC DNA]</scope>
    <source>
        <strain evidence="10">HR10_N</strain>
    </source>
</reference>
<dbReference type="PROSITE" id="PS50178">
    <property type="entry name" value="ZF_FYVE"/>
    <property type="match status" value="1"/>
</dbReference>
<keyword evidence="4" id="KW-0479">Metal-binding</keyword>
<gene>
    <name evidence="10" type="ORF">RUM43_013171</name>
</gene>
<dbReference type="GO" id="GO:0008270">
    <property type="term" value="F:zinc ion binding"/>
    <property type="evidence" value="ECO:0007669"/>
    <property type="project" value="UniProtKB-KW"/>
</dbReference>
<feature type="compositionally biased region" description="Low complexity" evidence="8">
    <location>
        <begin position="774"/>
        <end position="787"/>
    </location>
</feature>
<dbReference type="PANTHER" id="PTHR46465">
    <property type="entry name" value="LATERAL SIGNALING TARGET PROTEIN 2 HOMOLOG"/>
    <property type="match status" value="1"/>
</dbReference>
<keyword evidence="6" id="KW-0862">Zinc</keyword>
<dbReference type="CDD" id="cd15731">
    <property type="entry name" value="FYVE_LST2"/>
    <property type="match status" value="1"/>
</dbReference>
<feature type="compositionally biased region" description="Basic and acidic residues" evidence="8">
    <location>
        <begin position="961"/>
        <end position="972"/>
    </location>
</feature>
<sequence>MESFRKWFYKPKRDDSSLLAQFFYADEDLNTVTAELDSFDGRKDPERCSILVNHLRQCQDKVLNICGKIMNQLIPNERASRDFRVKFPDDVMQENLAGQLWFGAECLAAGSSIMNRESESSDMRPLAKALTKSLENVRNLLREQCFRMNANIQTSSPLFNDKLLEALKIFDRLFAEFELHYVSAMVPVKSPREYYLQQLIVVLFSETLQRALRLSLLTQEMIDDYDPALMFAIPRLAIVSGLLIFPDGPICVDGVPADMSEMFRPFWTLLRKIRALLLTLSNKELFTLEKLLCSCEDPNIDFSDTNSYSKCLEENEKHEEKDGVENERTDYDYIEDDVDYESIGSTGNRASDGVNCLPPLLDLSDIVPSESATESAFPPAKTESISISNDTNTSGYLIANQVNLNCITTPNEVPIIVGHSLPDGDHDESLNLVTETLSSLLNTSANDSAANVLDVNVNNSNFNSNDEVCQCTYFNYDGNSSESELTGTETTLLEDRHFETGILKTDVIKCKSNEHKNSYADQSDRLVSPDSGLENSEVDNTISERSLDEKMISPSTSKDTSSPSSDKQECICDICGKVRTDRQSSNLKGIGDAYIGNGMSPFLNQSLKDTSLLDQCNKMTEENGTVVEERNEEWYGIAVGQGDVKTSDVNFYFQNERQSDSPSHSELQQNYCNNWEALIPFTTVGQAQVDSNGGDSVSLDVPTNFVISVADERQIGSTPEIYRIRTSTLIPLQNFENSGHGRGGRANFCRRLGILNVTKRGNLSKQKKSHKSRNSSGSNSNNFNNNNIPRPRENAPVQLASHSKRGSDPPQIGSSFSSSCSSCVTSETCSLSSDTSSFNSELQDDEEIALALKAAEAAYRDDTRARFKSSEDLIHRLFVCIAGVADQLQTNFAGDLRNILKSVFLMNATGSESEDETEDQYNVPNGSADLARVENAEEAWENSTPPETDRSEESTSAEGTSRVEESRKEKENPPPWIPDVMAPRCMTCGAVFTLVRRRHHCRNCGKVFCARCSSNSVPLPRYGHIKPVRVCNCCFLCQVTPFTIEEISTSS</sequence>
<dbReference type="InterPro" id="IPR000306">
    <property type="entry name" value="Znf_FYVE"/>
</dbReference>
<feature type="region of interest" description="Disordered" evidence="8">
    <location>
        <begin position="518"/>
        <end position="568"/>
    </location>
</feature>
<feature type="region of interest" description="Disordered" evidence="8">
    <location>
        <begin position="760"/>
        <end position="813"/>
    </location>
</feature>
<evidence type="ECO:0000256" key="3">
    <source>
        <dbReference type="ARBA" id="ARBA00019870"/>
    </source>
</evidence>
<dbReference type="Proteomes" id="UP001372834">
    <property type="component" value="Unassembled WGS sequence"/>
</dbReference>
<comment type="similarity">
    <text evidence="2">Belongs to the lst-2 family.</text>
</comment>
<dbReference type="Pfam" id="PF01363">
    <property type="entry name" value="FYVE"/>
    <property type="match status" value="1"/>
</dbReference>
<protein>
    <recommendedName>
        <fullName evidence="3">Lateral signaling target protein 2 homolog</fullName>
    </recommendedName>
</protein>
<proteinExistence type="inferred from homology"/>
<dbReference type="InterPro" id="IPR011011">
    <property type="entry name" value="Znf_FYVE_PHD"/>
</dbReference>
<comment type="caution">
    <text evidence="10">The sequence shown here is derived from an EMBL/GenBank/DDBJ whole genome shotgun (WGS) entry which is preliminary data.</text>
</comment>
<evidence type="ECO:0000313" key="10">
    <source>
        <dbReference type="EMBL" id="KAK6618780.1"/>
    </source>
</evidence>
<dbReference type="EMBL" id="JAWJWE010000041">
    <property type="protein sequence ID" value="KAK6618780.1"/>
    <property type="molecule type" value="Genomic_DNA"/>
</dbReference>
<dbReference type="SUPFAM" id="SSF57903">
    <property type="entry name" value="FYVE/PHD zinc finger"/>
    <property type="match status" value="1"/>
</dbReference>
<feature type="region of interest" description="Disordered" evidence="8">
    <location>
        <begin position="936"/>
        <end position="976"/>
    </location>
</feature>
<dbReference type="PANTHER" id="PTHR46465:SF2">
    <property type="entry name" value="LATERAL SIGNALING TARGET PROTEIN 2 HOMOLOG"/>
    <property type="match status" value="1"/>
</dbReference>
<dbReference type="InterPro" id="IPR043269">
    <property type="entry name" value="FYVE_LST2"/>
</dbReference>
<keyword evidence="5 7" id="KW-0863">Zinc-finger</keyword>
<evidence type="ECO:0000313" key="11">
    <source>
        <dbReference type="Proteomes" id="UP001372834"/>
    </source>
</evidence>
<feature type="compositionally biased region" description="Low complexity" evidence="8">
    <location>
        <begin position="553"/>
        <end position="565"/>
    </location>
</feature>
<dbReference type="AlphaFoldDB" id="A0AAN8P6B0"/>
<evidence type="ECO:0000256" key="5">
    <source>
        <dbReference type="ARBA" id="ARBA00022771"/>
    </source>
</evidence>
<dbReference type="InterPro" id="IPR013083">
    <property type="entry name" value="Znf_RING/FYVE/PHD"/>
</dbReference>
<evidence type="ECO:0000256" key="2">
    <source>
        <dbReference type="ARBA" id="ARBA00008755"/>
    </source>
</evidence>
<evidence type="ECO:0000259" key="9">
    <source>
        <dbReference type="PROSITE" id="PS50178"/>
    </source>
</evidence>
<dbReference type="InterPro" id="IPR017455">
    <property type="entry name" value="Znf_FYVE-rel"/>
</dbReference>
<evidence type="ECO:0000256" key="1">
    <source>
        <dbReference type="ARBA" id="ARBA00003580"/>
    </source>
</evidence>